<dbReference type="InterPro" id="IPR012902">
    <property type="entry name" value="N_methyl_site"/>
</dbReference>
<keyword evidence="1" id="KW-1133">Transmembrane helix</keyword>
<gene>
    <name evidence="2" type="ORF">HF844_04285</name>
</gene>
<dbReference type="AlphaFoldDB" id="A0A7X9NQP4"/>
<organism evidence="2 3">
    <name type="scientific">Bifidobacterium thermophilum</name>
    <dbReference type="NCBI Taxonomy" id="33905"/>
    <lineage>
        <taxon>Bacteria</taxon>
        <taxon>Bacillati</taxon>
        <taxon>Actinomycetota</taxon>
        <taxon>Actinomycetes</taxon>
        <taxon>Bifidobacteriales</taxon>
        <taxon>Bifidobacteriaceae</taxon>
        <taxon>Bifidobacterium</taxon>
    </lineage>
</organism>
<dbReference type="NCBIfam" id="TIGR02532">
    <property type="entry name" value="IV_pilin_GFxxxE"/>
    <property type="match status" value="1"/>
</dbReference>
<reference evidence="2 3" key="1">
    <citation type="submission" date="2020-04" db="EMBL/GenBank/DDBJ databases">
        <authorList>
            <person name="Hitch T.C.A."/>
            <person name="Wylensek D."/>
            <person name="Clavel T."/>
        </authorList>
    </citation>
    <scope>NUCLEOTIDE SEQUENCE [LARGE SCALE GENOMIC DNA]</scope>
    <source>
        <strain evidence="2 3">BSM-130-P53-3C</strain>
    </source>
</reference>
<keyword evidence="1" id="KW-0472">Membrane</keyword>
<accession>A0A7X9NQP4</accession>
<evidence type="ECO:0000313" key="2">
    <source>
        <dbReference type="EMBL" id="NME62016.1"/>
    </source>
</evidence>
<sequence>MGHMKGGRQPLRKRLQRGFTMVEVIVAIGMLTLVGLAAAQFAITAVHSSYAHQQRSIAVGLAESGMEQVQESVKGKDGNTIFSTLTSGMAKSQAQEALKTASDLNVIENAADTIDLGWSDTPSATAIQAKVETTDQQGKGTKYTVYTVVGKCYRLSTQASCLSASKQGLVTTAGAVGSFKYVGQGNTAVEAASIADHTKFPTGPFNTGTAASQTYSPMVRVVVLVTWPDSQHQGKTCWYSTATIFDGSNDDTLKTKD</sequence>
<dbReference type="Pfam" id="PF07963">
    <property type="entry name" value="N_methyl"/>
    <property type="match status" value="1"/>
</dbReference>
<name>A0A7X9NQP4_9BIFI</name>
<dbReference type="Proteomes" id="UP000588369">
    <property type="component" value="Unassembled WGS sequence"/>
</dbReference>
<proteinExistence type="predicted"/>
<evidence type="ECO:0000313" key="3">
    <source>
        <dbReference type="Proteomes" id="UP000588369"/>
    </source>
</evidence>
<keyword evidence="1" id="KW-0812">Transmembrane</keyword>
<dbReference type="EMBL" id="JABAGI010000004">
    <property type="protein sequence ID" value="NME62016.1"/>
    <property type="molecule type" value="Genomic_DNA"/>
</dbReference>
<feature type="transmembrane region" description="Helical" evidence="1">
    <location>
        <begin position="21"/>
        <end position="43"/>
    </location>
</feature>
<protein>
    <submittedName>
        <fullName evidence="2">Prepilin-type N-terminal cleavage/methylation domain-containing protein</fullName>
    </submittedName>
</protein>
<comment type="caution">
    <text evidence="2">The sequence shown here is derived from an EMBL/GenBank/DDBJ whole genome shotgun (WGS) entry which is preliminary data.</text>
</comment>
<evidence type="ECO:0000256" key="1">
    <source>
        <dbReference type="SAM" id="Phobius"/>
    </source>
</evidence>